<dbReference type="SUPFAM" id="SSF55920">
    <property type="entry name" value="Creatinase/aminopeptidase"/>
    <property type="match status" value="1"/>
</dbReference>
<dbReference type="FunFam" id="3.90.230.10:FF:000014">
    <property type="entry name" value="Aminopeptidase P family protein"/>
    <property type="match status" value="1"/>
</dbReference>
<dbReference type="PANTHER" id="PTHR46112:SF10">
    <property type="entry name" value="DIPEPTIDASE YKVY-RELATED"/>
    <property type="match status" value="1"/>
</dbReference>
<dbReference type="SUPFAM" id="SSF53092">
    <property type="entry name" value="Creatinase/prolidase N-terminal domain"/>
    <property type="match status" value="1"/>
</dbReference>
<reference evidence="8" key="1">
    <citation type="submission" date="2022-06" db="EMBL/GenBank/DDBJ databases">
        <title>Aquibacillus sp. a new bacterium isolated from soil saline samples.</title>
        <authorList>
            <person name="Galisteo C."/>
            <person name="De La Haba R."/>
            <person name="Sanchez-Porro C."/>
            <person name="Ventosa A."/>
        </authorList>
    </citation>
    <scope>NUCLEOTIDE SEQUENCE</scope>
    <source>
        <strain evidence="8">3ASR75-54</strain>
    </source>
</reference>
<evidence type="ECO:0000256" key="4">
    <source>
        <dbReference type="ARBA" id="ARBA00022801"/>
    </source>
</evidence>
<dbReference type="PANTHER" id="PTHR46112">
    <property type="entry name" value="AMINOPEPTIDASE"/>
    <property type="match status" value="1"/>
</dbReference>
<dbReference type="PRINTS" id="PR00599">
    <property type="entry name" value="MAPEPTIDASE"/>
</dbReference>
<dbReference type="CDD" id="cd01092">
    <property type="entry name" value="APP-like"/>
    <property type="match status" value="1"/>
</dbReference>
<dbReference type="RefSeq" id="WP_272444719.1">
    <property type="nucleotide sequence ID" value="NZ_JAMQKC010000001.1"/>
</dbReference>
<dbReference type="EMBL" id="JAMQKC010000001">
    <property type="protein sequence ID" value="MDC3415765.1"/>
    <property type="molecule type" value="Genomic_DNA"/>
</dbReference>
<name>A0A9X4AF12_9BACI</name>
<evidence type="ECO:0000256" key="3">
    <source>
        <dbReference type="ARBA" id="ARBA00022723"/>
    </source>
</evidence>
<evidence type="ECO:0000313" key="8">
    <source>
        <dbReference type="EMBL" id="MDC3415765.1"/>
    </source>
</evidence>
<feature type="domain" description="Peptidase M24" evidence="6">
    <location>
        <begin position="145"/>
        <end position="347"/>
    </location>
</feature>
<dbReference type="Pfam" id="PF01321">
    <property type="entry name" value="Creatinase_N"/>
    <property type="match status" value="1"/>
</dbReference>
<dbReference type="InterPro" id="IPR001131">
    <property type="entry name" value="Peptidase_M24B_aminopep-P_CS"/>
</dbReference>
<dbReference type="GO" id="GO:0008235">
    <property type="term" value="F:metalloexopeptidase activity"/>
    <property type="evidence" value="ECO:0007669"/>
    <property type="project" value="UniProtKB-ARBA"/>
</dbReference>
<dbReference type="AlphaFoldDB" id="A0A9X4AF12"/>
<dbReference type="InterPro" id="IPR036005">
    <property type="entry name" value="Creatinase/aminopeptidase-like"/>
</dbReference>
<dbReference type="Gene3D" id="3.90.230.10">
    <property type="entry name" value="Creatinase/methionine aminopeptidase superfamily"/>
    <property type="match status" value="1"/>
</dbReference>
<sequence>MTRINRLLQLLKENGKESIFVTSKANVYYLSNYYTDPHERLIGIYLNQNETPLFILPEMEKESALSSGWTGSILTYQDHENPWQLLKTYLTTRTEHLSSISIEKEHLSVSRHEQLKKIFPNAEISDGTNLLESLRIIKDKKEYQLLKDAAELADKGVDIGVRSLMEGKTELDIVAAIEYELKKQGIREMSFSTMVLSGKNTATPHGIPGLTTIAKGDLVLFDLGVVFEGYCSDITRTVAINHVSAEQRNMHETVLHAQEKAINAVKIGEPIGSLDQIARNHIHNNGYGSYFTHRLGHGIGIDVHEYPSMTSNNPLPIQVGMSFTIEPGIYVPHVGGVRIEDEVFVTDHGPELLTNYPKQLQIIDM</sequence>
<dbReference type="InterPro" id="IPR000994">
    <property type="entry name" value="Pept_M24"/>
</dbReference>
<keyword evidence="9" id="KW-1185">Reference proteome</keyword>
<dbReference type="Gene3D" id="3.40.350.10">
    <property type="entry name" value="Creatinase/prolidase N-terminal domain"/>
    <property type="match status" value="1"/>
</dbReference>
<comment type="cofactor">
    <cofactor evidence="1">
        <name>Mn(2+)</name>
        <dbReference type="ChEBI" id="CHEBI:29035"/>
    </cofactor>
</comment>
<comment type="similarity">
    <text evidence="2">Belongs to the peptidase M24B family.</text>
</comment>
<dbReference type="PROSITE" id="PS00491">
    <property type="entry name" value="PROLINE_PEPTIDASE"/>
    <property type="match status" value="1"/>
</dbReference>
<dbReference type="InterPro" id="IPR029149">
    <property type="entry name" value="Creatin/AminoP/Spt16_N"/>
</dbReference>
<evidence type="ECO:0000256" key="1">
    <source>
        <dbReference type="ARBA" id="ARBA00001936"/>
    </source>
</evidence>
<organism evidence="8 9">
    <name type="scientific">Aquibacillus salsiterrae</name>
    <dbReference type="NCBI Taxonomy" id="2950439"/>
    <lineage>
        <taxon>Bacteria</taxon>
        <taxon>Bacillati</taxon>
        <taxon>Bacillota</taxon>
        <taxon>Bacilli</taxon>
        <taxon>Bacillales</taxon>
        <taxon>Bacillaceae</taxon>
        <taxon>Aquibacillus</taxon>
    </lineage>
</organism>
<accession>A0A9X4AF12</accession>
<keyword evidence="3" id="KW-0479">Metal-binding</keyword>
<dbReference type="Pfam" id="PF00557">
    <property type="entry name" value="Peptidase_M24"/>
    <property type="match status" value="1"/>
</dbReference>
<feature type="domain" description="Creatinase N-terminal" evidence="7">
    <location>
        <begin position="3"/>
        <end position="137"/>
    </location>
</feature>
<keyword evidence="4" id="KW-0378">Hydrolase</keyword>
<dbReference type="InterPro" id="IPR000587">
    <property type="entry name" value="Creatinase_N"/>
</dbReference>
<evidence type="ECO:0000259" key="6">
    <source>
        <dbReference type="Pfam" id="PF00557"/>
    </source>
</evidence>
<evidence type="ECO:0000256" key="5">
    <source>
        <dbReference type="ARBA" id="ARBA00023211"/>
    </source>
</evidence>
<protein>
    <submittedName>
        <fullName evidence="8">Xaa-Pro peptidase family protein</fullName>
    </submittedName>
</protein>
<keyword evidence="5" id="KW-0464">Manganese</keyword>
<dbReference type="Proteomes" id="UP001145069">
    <property type="component" value="Unassembled WGS sequence"/>
</dbReference>
<evidence type="ECO:0000259" key="7">
    <source>
        <dbReference type="Pfam" id="PF01321"/>
    </source>
</evidence>
<dbReference type="InterPro" id="IPR001714">
    <property type="entry name" value="Pept_M24_MAP"/>
</dbReference>
<gene>
    <name evidence="8" type="ORF">NC799_02430</name>
</gene>
<evidence type="ECO:0000256" key="2">
    <source>
        <dbReference type="ARBA" id="ARBA00008766"/>
    </source>
</evidence>
<proteinExistence type="inferred from homology"/>
<dbReference type="InterPro" id="IPR050659">
    <property type="entry name" value="Peptidase_M24B"/>
</dbReference>
<evidence type="ECO:0000313" key="9">
    <source>
        <dbReference type="Proteomes" id="UP001145069"/>
    </source>
</evidence>
<dbReference type="GO" id="GO:0004177">
    <property type="term" value="F:aminopeptidase activity"/>
    <property type="evidence" value="ECO:0007669"/>
    <property type="project" value="UniProtKB-ARBA"/>
</dbReference>
<dbReference type="GO" id="GO:0046872">
    <property type="term" value="F:metal ion binding"/>
    <property type="evidence" value="ECO:0007669"/>
    <property type="project" value="UniProtKB-KW"/>
</dbReference>
<comment type="caution">
    <text evidence="8">The sequence shown here is derived from an EMBL/GenBank/DDBJ whole genome shotgun (WGS) entry which is preliminary data.</text>
</comment>